<reference evidence="4" key="1">
    <citation type="journal article" date="2019" name="Int. J. Syst. Evol. Microbiol.">
        <title>The Global Catalogue of Microorganisms (GCM) 10K type strain sequencing project: providing services to taxonomists for standard genome sequencing and annotation.</title>
        <authorList>
            <consortium name="The Broad Institute Genomics Platform"/>
            <consortium name="The Broad Institute Genome Sequencing Center for Infectious Disease"/>
            <person name="Wu L."/>
            <person name="Ma J."/>
        </authorList>
    </citation>
    <scope>NUCLEOTIDE SEQUENCE [LARGE SCALE GENOMIC DNA]</scope>
    <source>
        <strain evidence="4">CGMCC 1.15297</strain>
    </source>
</reference>
<dbReference type="CDD" id="cd12797">
    <property type="entry name" value="M23_peptidase"/>
    <property type="match status" value="1"/>
</dbReference>
<gene>
    <name evidence="3" type="ORF">GCM10010923_23610</name>
</gene>
<evidence type="ECO:0000256" key="1">
    <source>
        <dbReference type="SAM" id="Phobius"/>
    </source>
</evidence>
<evidence type="ECO:0000313" key="3">
    <source>
        <dbReference type="EMBL" id="GGA12163.1"/>
    </source>
</evidence>
<dbReference type="Proteomes" id="UP000603317">
    <property type="component" value="Unassembled WGS sequence"/>
</dbReference>
<proteinExistence type="predicted"/>
<evidence type="ECO:0000313" key="4">
    <source>
        <dbReference type="Proteomes" id="UP000603317"/>
    </source>
</evidence>
<comment type="caution">
    <text evidence="3">The sequence shown here is derived from an EMBL/GenBank/DDBJ whole genome shotgun (WGS) entry which is preliminary data.</text>
</comment>
<dbReference type="PANTHER" id="PTHR21666:SF270">
    <property type="entry name" value="MUREIN HYDROLASE ACTIVATOR ENVC"/>
    <property type="match status" value="1"/>
</dbReference>
<feature type="transmembrane region" description="Helical" evidence="1">
    <location>
        <begin position="20"/>
        <end position="45"/>
    </location>
</feature>
<accession>A0ABQ1FGF5</accession>
<keyword evidence="1" id="KW-0472">Membrane</keyword>
<dbReference type="Gene3D" id="2.70.70.10">
    <property type="entry name" value="Glucose Permease (Domain IIA)"/>
    <property type="match status" value="1"/>
</dbReference>
<dbReference type="InterPro" id="IPR016047">
    <property type="entry name" value="M23ase_b-sheet_dom"/>
</dbReference>
<dbReference type="SUPFAM" id="SSF51261">
    <property type="entry name" value="Duplicated hybrid motif"/>
    <property type="match status" value="1"/>
</dbReference>
<feature type="domain" description="Rhodanese" evidence="2">
    <location>
        <begin position="151"/>
        <end position="186"/>
    </location>
</feature>
<dbReference type="EMBL" id="BMID01000001">
    <property type="protein sequence ID" value="GGA12163.1"/>
    <property type="molecule type" value="Genomic_DNA"/>
</dbReference>
<dbReference type="InterPro" id="IPR050570">
    <property type="entry name" value="Cell_wall_metabolism_enzyme"/>
</dbReference>
<evidence type="ECO:0000259" key="2">
    <source>
        <dbReference type="PROSITE" id="PS50206"/>
    </source>
</evidence>
<organism evidence="3 4">
    <name type="scientific">Blastomonas marina</name>
    <dbReference type="NCBI Taxonomy" id="1867408"/>
    <lineage>
        <taxon>Bacteria</taxon>
        <taxon>Pseudomonadati</taxon>
        <taxon>Pseudomonadota</taxon>
        <taxon>Alphaproteobacteria</taxon>
        <taxon>Sphingomonadales</taxon>
        <taxon>Sphingomonadaceae</taxon>
        <taxon>Blastomonas</taxon>
    </lineage>
</organism>
<dbReference type="InterPro" id="IPR011055">
    <property type="entry name" value="Dup_hybrid_motif"/>
</dbReference>
<dbReference type="PROSITE" id="PS50206">
    <property type="entry name" value="RHODANESE_3"/>
    <property type="match status" value="1"/>
</dbReference>
<dbReference type="PANTHER" id="PTHR21666">
    <property type="entry name" value="PEPTIDASE-RELATED"/>
    <property type="match status" value="1"/>
</dbReference>
<keyword evidence="4" id="KW-1185">Reference proteome</keyword>
<dbReference type="InterPro" id="IPR001763">
    <property type="entry name" value="Rhodanese-like_dom"/>
</dbReference>
<protein>
    <submittedName>
        <fullName evidence="3">Peptidase M24</fullName>
    </submittedName>
</protein>
<name>A0ABQ1FGF5_9SPHN</name>
<dbReference type="Pfam" id="PF01551">
    <property type="entry name" value="Peptidase_M23"/>
    <property type="match status" value="1"/>
</dbReference>
<keyword evidence="1" id="KW-1133">Transmembrane helix</keyword>
<sequence length="359" mass="38630">MRSQGQVRFIKISSRVQIAFAAIAVGATSFWVVSLGAMGVTQYLAQSERTELLDREAKVASAESRVTAYRDDLDAVADDLGSRQEFIERMTEAHLGILPDEASEDTVTDSSEETQKAVEKIGLSIPEARGLAELEARQLAYVERLTRYADQRSQRASAALKQLGLNPKNLLASVNDRSAMGGPVDSDGEIDPRFVRLGLSLARMDALERGLAGVPQYQPAAAGMVSSSYGYRRDPFTRRAAFHSGLDYKGHTGAAIRAAAAGTVVFVGRKGGYGNLIEVRHDNGLTTRYAHLSGFKVKVGQKVVAGQHIGAMGSTGRSTGPHLHFEVRQGGKPLNPRAILEKAPNVLKEIRGRDAALAS</sequence>
<keyword evidence="1" id="KW-0812">Transmembrane</keyword>